<sequence length="36" mass="4086">MKNIDIIPYSTADVALSWLLTQYQLKTQKNVSISTT</sequence>
<comment type="caution">
    <text evidence="1">The sequence shown here is derived from an EMBL/GenBank/DDBJ whole genome shotgun (WGS) entry which is preliminary data.</text>
</comment>
<organism evidence="1 2">
    <name type="scientific">Chaenocephalus aceratus</name>
    <name type="common">Blackfin icefish</name>
    <name type="synonym">Chaenichthys aceratus</name>
    <dbReference type="NCBI Taxonomy" id="36190"/>
    <lineage>
        <taxon>Eukaryota</taxon>
        <taxon>Metazoa</taxon>
        <taxon>Chordata</taxon>
        <taxon>Craniata</taxon>
        <taxon>Vertebrata</taxon>
        <taxon>Euteleostomi</taxon>
        <taxon>Actinopterygii</taxon>
        <taxon>Neopterygii</taxon>
        <taxon>Teleostei</taxon>
        <taxon>Neoteleostei</taxon>
        <taxon>Acanthomorphata</taxon>
        <taxon>Eupercaria</taxon>
        <taxon>Perciformes</taxon>
        <taxon>Notothenioidei</taxon>
        <taxon>Channichthyidae</taxon>
        <taxon>Chaenocephalus</taxon>
    </lineage>
</organism>
<protein>
    <submittedName>
        <fullName evidence="1">Uncharacterized protein</fullName>
    </submittedName>
</protein>
<name>A0ACB9WQF0_CHAAC</name>
<keyword evidence="2" id="KW-1185">Reference proteome</keyword>
<evidence type="ECO:0000313" key="2">
    <source>
        <dbReference type="Proteomes" id="UP001057452"/>
    </source>
</evidence>
<dbReference type="Proteomes" id="UP001057452">
    <property type="component" value="Chromosome 13"/>
</dbReference>
<accession>A0ACB9WQF0</accession>
<dbReference type="EMBL" id="CM043797">
    <property type="protein sequence ID" value="KAI4815953.1"/>
    <property type="molecule type" value="Genomic_DNA"/>
</dbReference>
<gene>
    <name evidence="1" type="ORF">KUCAC02_006076</name>
</gene>
<proteinExistence type="predicted"/>
<evidence type="ECO:0000313" key="1">
    <source>
        <dbReference type="EMBL" id="KAI4815953.1"/>
    </source>
</evidence>
<reference evidence="1" key="1">
    <citation type="submission" date="2022-05" db="EMBL/GenBank/DDBJ databases">
        <title>Chromosome-level genome of Chaenocephalus aceratus.</title>
        <authorList>
            <person name="Park H."/>
        </authorList>
    </citation>
    <scope>NUCLEOTIDE SEQUENCE</scope>
    <source>
        <strain evidence="1">KU_202001</strain>
    </source>
</reference>